<evidence type="ECO:0000313" key="8">
    <source>
        <dbReference type="Proteomes" id="UP000807469"/>
    </source>
</evidence>
<keyword evidence="8" id="KW-1185">Reference proteome</keyword>
<proteinExistence type="inferred from homology"/>
<evidence type="ECO:0000313" key="7">
    <source>
        <dbReference type="EMBL" id="KAF9474597.1"/>
    </source>
</evidence>
<dbReference type="GO" id="GO:0016846">
    <property type="term" value="F:carbon-sulfur lyase activity"/>
    <property type="evidence" value="ECO:0007669"/>
    <property type="project" value="InterPro"/>
</dbReference>
<dbReference type="PANTHER" id="PTHR33337:SF40">
    <property type="entry name" value="CENP-V_GFA DOMAIN-CONTAINING PROTEIN-RELATED"/>
    <property type="match status" value="1"/>
</dbReference>
<feature type="region of interest" description="Disordered" evidence="5">
    <location>
        <begin position="62"/>
        <end position="98"/>
    </location>
</feature>
<dbReference type="Gene3D" id="3.90.1590.10">
    <property type="entry name" value="glutathione-dependent formaldehyde- activating enzyme (gfa)"/>
    <property type="match status" value="3"/>
</dbReference>
<evidence type="ECO:0000256" key="4">
    <source>
        <dbReference type="ARBA" id="ARBA00023239"/>
    </source>
</evidence>
<reference evidence="7" key="1">
    <citation type="submission" date="2020-11" db="EMBL/GenBank/DDBJ databases">
        <authorList>
            <consortium name="DOE Joint Genome Institute"/>
            <person name="Ahrendt S."/>
            <person name="Riley R."/>
            <person name="Andreopoulos W."/>
            <person name="Labutti K."/>
            <person name="Pangilinan J."/>
            <person name="Ruiz-Duenas F.J."/>
            <person name="Barrasa J.M."/>
            <person name="Sanchez-Garcia M."/>
            <person name="Camarero S."/>
            <person name="Miyauchi S."/>
            <person name="Serrano A."/>
            <person name="Linde D."/>
            <person name="Babiker R."/>
            <person name="Drula E."/>
            <person name="Ayuso-Fernandez I."/>
            <person name="Pacheco R."/>
            <person name="Padilla G."/>
            <person name="Ferreira P."/>
            <person name="Barriuso J."/>
            <person name="Kellner H."/>
            <person name="Castanera R."/>
            <person name="Alfaro M."/>
            <person name="Ramirez L."/>
            <person name="Pisabarro A.G."/>
            <person name="Kuo A."/>
            <person name="Tritt A."/>
            <person name="Lipzen A."/>
            <person name="He G."/>
            <person name="Yan M."/>
            <person name="Ng V."/>
            <person name="Cullen D."/>
            <person name="Martin F."/>
            <person name="Rosso M.-N."/>
            <person name="Henrissat B."/>
            <person name="Hibbett D."/>
            <person name="Martinez A.T."/>
            <person name="Grigoriev I.V."/>
        </authorList>
    </citation>
    <scope>NUCLEOTIDE SEQUENCE</scope>
    <source>
        <strain evidence="7">CIRM-BRFM 674</strain>
    </source>
</reference>
<evidence type="ECO:0000256" key="1">
    <source>
        <dbReference type="ARBA" id="ARBA00005495"/>
    </source>
</evidence>
<evidence type="ECO:0000259" key="6">
    <source>
        <dbReference type="Pfam" id="PF04828"/>
    </source>
</evidence>
<dbReference type="PANTHER" id="PTHR33337">
    <property type="entry name" value="GFA DOMAIN-CONTAINING PROTEIN"/>
    <property type="match status" value="1"/>
</dbReference>
<dbReference type="InterPro" id="IPR006913">
    <property type="entry name" value="CENP-V/GFA"/>
</dbReference>
<dbReference type="GO" id="GO:0046872">
    <property type="term" value="F:metal ion binding"/>
    <property type="evidence" value="ECO:0007669"/>
    <property type="project" value="UniProtKB-KW"/>
</dbReference>
<dbReference type="SUPFAM" id="SSF51316">
    <property type="entry name" value="Mss4-like"/>
    <property type="match status" value="3"/>
</dbReference>
<comment type="caution">
    <text evidence="7">The sequence shown here is derived from an EMBL/GenBank/DDBJ whole genome shotgun (WGS) entry which is preliminary data.</text>
</comment>
<keyword evidence="3" id="KW-0862">Zinc</keyword>
<gene>
    <name evidence="7" type="ORF">BDN70DRAFT_308805</name>
</gene>
<accession>A0A9P5YS98</accession>
<dbReference type="OrthoDB" id="5422068at2759"/>
<dbReference type="InterPro" id="IPR011057">
    <property type="entry name" value="Mss4-like_sf"/>
</dbReference>
<dbReference type="Pfam" id="PF04828">
    <property type="entry name" value="GFA"/>
    <property type="match status" value="2"/>
</dbReference>
<protein>
    <recommendedName>
        <fullName evidence="6">CENP-V/GFA domain-containing protein</fullName>
    </recommendedName>
</protein>
<dbReference type="EMBL" id="MU155371">
    <property type="protein sequence ID" value="KAF9474597.1"/>
    <property type="molecule type" value="Genomic_DNA"/>
</dbReference>
<organism evidence="7 8">
    <name type="scientific">Pholiota conissans</name>
    <dbReference type="NCBI Taxonomy" id="109636"/>
    <lineage>
        <taxon>Eukaryota</taxon>
        <taxon>Fungi</taxon>
        <taxon>Dikarya</taxon>
        <taxon>Basidiomycota</taxon>
        <taxon>Agaricomycotina</taxon>
        <taxon>Agaricomycetes</taxon>
        <taxon>Agaricomycetidae</taxon>
        <taxon>Agaricales</taxon>
        <taxon>Agaricineae</taxon>
        <taxon>Strophariaceae</taxon>
        <taxon>Pholiota</taxon>
    </lineage>
</organism>
<sequence>MTTYVNASCQCELNAFRVTFDTTFLPISNEICHCSTCRHSSGQMALCHVAIEGVPLNRANGLSVHSSRSSSRSGFRNIDDIERSSSRPRKETGIHHHPSPTLALNAGCIARPILEVGEEHEMPYDLGDMTAYKTSPDVTRYFCTSCSAQLFWVHHMDDGDVWKVAVGVLDRTEGVVKRGIHIWVGDTLDGGVADQLRVIGGIKMPRYREIAGGEELVLGWRADCFTRTYESSAEPTSSGGQLKAFCHCRTISFVVSRPSEVSLFPSAAYPDLLYPYGVSRMSEIVNSNDEKWWLRPKLSLHPTKYLAGHCMCRFCRQCSGFEIQSWAFIPLANILAPGSTNSLCLEVDEKRPAGLKQFISSPGEYKEFCGTCGATVFSWKAGTPDLINISVGLLDEENSGARAEDWLEWHRERVSHQEKALSPSLAKALQEGIKHFWNQIDSTFLVDPTDALT</sequence>
<name>A0A9P5YS98_9AGAR</name>
<comment type="similarity">
    <text evidence="1">Belongs to the Gfa family.</text>
</comment>
<evidence type="ECO:0000256" key="3">
    <source>
        <dbReference type="ARBA" id="ARBA00022833"/>
    </source>
</evidence>
<feature type="compositionally biased region" description="Basic and acidic residues" evidence="5">
    <location>
        <begin position="77"/>
        <end position="94"/>
    </location>
</feature>
<dbReference type="AlphaFoldDB" id="A0A9P5YS98"/>
<dbReference type="Proteomes" id="UP000807469">
    <property type="component" value="Unassembled WGS sequence"/>
</dbReference>
<feature type="domain" description="CENP-V/GFA" evidence="6">
    <location>
        <begin position="306"/>
        <end position="402"/>
    </location>
</feature>
<keyword evidence="4" id="KW-0456">Lyase</keyword>
<evidence type="ECO:0000256" key="5">
    <source>
        <dbReference type="SAM" id="MobiDB-lite"/>
    </source>
</evidence>
<evidence type="ECO:0000256" key="2">
    <source>
        <dbReference type="ARBA" id="ARBA00022723"/>
    </source>
</evidence>
<keyword evidence="2" id="KW-0479">Metal-binding</keyword>
<feature type="domain" description="CENP-V/GFA" evidence="6">
    <location>
        <begin position="6"/>
        <end position="62"/>
    </location>
</feature>